<sequence>MFTALLFFGVALGCGPHIKPRFLAPGPSLQLSARYISNVARQNVRPPGTDPLLTLRTVQPYPGIFAYYDGRTGERFHSAAPNWLDDGAFTLGVATYSIVSGSDALLFDAAITPEIAAFMLNHVKSLGATKITTVYSHFHNDHIAGAVSLAGNKTTVLGQTQTKATIKRNTVALARDDPPIQAVLPTVLYDKNMTMQVGNRTVELHNFNVHTPDGTILFLPQDKILFAGDTLEDTATFIADADSLPTHQLELERMAQLPIAKILPAHGSPDRIAAGGYDPTFIDATLRYIRAVDEPVQRPAAWDMTLEQVVAADVSNGSLIYFAQYEEVHRSNVESVQQSRAARTAQ</sequence>
<accession>A0A2V1DX93</accession>
<dbReference type="Gene3D" id="3.60.15.10">
    <property type="entry name" value="Ribonuclease Z/Hydroxyacylglutathione hydrolase-like"/>
    <property type="match status" value="1"/>
</dbReference>
<dbReference type="PANTHER" id="PTHR42951">
    <property type="entry name" value="METALLO-BETA-LACTAMASE DOMAIN-CONTAINING"/>
    <property type="match status" value="1"/>
</dbReference>
<name>A0A2V1DX93_9PLEO</name>
<dbReference type="STRING" id="97972.A0A2V1DX93"/>
<dbReference type="InterPro" id="IPR050855">
    <property type="entry name" value="NDM-1-like"/>
</dbReference>
<gene>
    <name evidence="2" type="ORF">DM02DRAFT_641153</name>
</gene>
<dbReference type="InterPro" id="IPR036866">
    <property type="entry name" value="RibonucZ/Hydroxyglut_hydro"/>
</dbReference>
<protein>
    <submittedName>
        <fullName evidence="2">Beta-lactamase domain-containing protein</fullName>
    </submittedName>
</protein>
<proteinExistence type="predicted"/>
<evidence type="ECO:0000313" key="3">
    <source>
        <dbReference type="Proteomes" id="UP000244855"/>
    </source>
</evidence>
<evidence type="ECO:0000259" key="1">
    <source>
        <dbReference type="SMART" id="SM00849"/>
    </source>
</evidence>
<dbReference type="Pfam" id="PF00753">
    <property type="entry name" value="Lactamase_B"/>
    <property type="match status" value="1"/>
</dbReference>
<dbReference type="OrthoDB" id="536211at2759"/>
<keyword evidence="3" id="KW-1185">Reference proteome</keyword>
<dbReference type="SMART" id="SM00849">
    <property type="entry name" value="Lactamase_B"/>
    <property type="match status" value="1"/>
</dbReference>
<dbReference type="PANTHER" id="PTHR42951:SF4">
    <property type="entry name" value="ACYL-COENZYME A THIOESTERASE MBLAC2"/>
    <property type="match status" value="1"/>
</dbReference>
<dbReference type="AlphaFoldDB" id="A0A2V1DX93"/>
<evidence type="ECO:0000313" key="2">
    <source>
        <dbReference type="EMBL" id="PVI02552.1"/>
    </source>
</evidence>
<feature type="domain" description="Metallo-beta-lactamase" evidence="1">
    <location>
        <begin position="92"/>
        <end position="266"/>
    </location>
</feature>
<organism evidence="2 3">
    <name type="scientific">Periconia macrospinosa</name>
    <dbReference type="NCBI Taxonomy" id="97972"/>
    <lineage>
        <taxon>Eukaryota</taxon>
        <taxon>Fungi</taxon>
        <taxon>Dikarya</taxon>
        <taxon>Ascomycota</taxon>
        <taxon>Pezizomycotina</taxon>
        <taxon>Dothideomycetes</taxon>
        <taxon>Pleosporomycetidae</taxon>
        <taxon>Pleosporales</taxon>
        <taxon>Massarineae</taxon>
        <taxon>Periconiaceae</taxon>
        <taxon>Periconia</taxon>
    </lineage>
</organism>
<dbReference type="InterPro" id="IPR001279">
    <property type="entry name" value="Metallo-B-lactamas"/>
</dbReference>
<reference evidence="2 3" key="1">
    <citation type="journal article" date="2018" name="Sci. Rep.">
        <title>Comparative genomics provides insights into the lifestyle and reveals functional heterogeneity of dark septate endophytic fungi.</title>
        <authorList>
            <person name="Knapp D.G."/>
            <person name="Nemeth J.B."/>
            <person name="Barry K."/>
            <person name="Hainaut M."/>
            <person name="Henrissat B."/>
            <person name="Johnson J."/>
            <person name="Kuo A."/>
            <person name="Lim J.H.P."/>
            <person name="Lipzen A."/>
            <person name="Nolan M."/>
            <person name="Ohm R.A."/>
            <person name="Tamas L."/>
            <person name="Grigoriev I.V."/>
            <person name="Spatafora J.W."/>
            <person name="Nagy L.G."/>
            <person name="Kovacs G.M."/>
        </authorList>
    </citation>
    <scope>NUCLEOTIDE SEQUENCE [LARGE SCALE GENOMIC DNA]</scope>
    <source>
        <strain evidence="2 3">DSE2036</strain>
    </source>
</reference>
<dbReference type="EMBL" id="KZ805341">
    <property type="protein sequence ID" value="PVI02552.1"/>
    <property type="molecule type" value="Genomic_DNA"/>
</dbReference>
<dbReference type="SUPFAM" id="SSF56281">
    <property type="entry name" value="Metallo-hydrolase/oxidoreductase"/>
    <property type="match status" value="1"/>
</dbReference>
<dbReference type="Proteomes" id="UP000244855">
    <property type="component" value="Unassembled WGS sequence"/>
</dbReference>